<feature type="domain" description="Cohesin subunit SCC3 C-terminal" evidence="2">
    <location>
        <begin position="241"/>
        <end position="276"/>
    </location>
</feature>
<feature type="region of interest" description="Disordered" evidence="1">
    <location>
        <begin position="297"/>
        <end position="326"/>
    </location>
</feature>
<dbReference type="EMBL" id="GL996502">
    <property type="protein sequence ID" value="EGW32635.1"/>
    <property type="molecule type" value="Genomic_DNA"/>
</dbReference>
<dbReference type="KEGG" id="spaa:SPAPADRAFT_61697"/>
<name>G3AP64_SPAPN</name>
<evidence type="ECO:0000313" key="3">
    <source>
        <dbReference type="EMBL" id="EGW32635.1"/>
    </source>
</evidence>
<evidence type="ECO:0000313" key="4">
    <source>
        <dbReference type="Proteomes" id="UP000000709"/>
    </source>
</evidence>
<sequence>MKLRQLGDHINISNLERIEDLNETLVKKVLRKLDLAIIMAEWKYNFLQKLPDFIQSMQKLIDLLLIVLSWKFEKLMELPSEHQHHKDIEAEFDSIIDMVNQMIRLIYECKDVNLVDLKTLLAIKYVDLLTFFRIFYVKFNQDNQFENFQSFYSSNLQLLMIRRDLQNELLELFLIKEVRLAHELNVDLDRGDEEDVNYDDYLELPPSEIEVSIFDEENAALESEGSSRPSTAQNAERAWLYEKELSVYSLKLISLVNLSLLHDDIYSRIRLNADKLGGIFGTIITRQDEHIAKIKEKQQLQPEPESELATIADEQQPETIQEEIEV</sequence>
<dbReference type="GeneID" id="18874009"/>
<dbReference type="HOGENOM" id="CLU_853025_0_0_1"/>
<evidence type="ECO:0000259" key="2">
    <source>
        <dbReference type="Pfam" id="PF21767"/>
    </source>
</evidence>
<proteinExistence type="predicted"/>
<reference evidence="3 4" key="1">
    <citation type="journal article" date="2011" name="Proc. Natl. Acad. Sci. U.S.A.">
        <title>Comparative genomics of xylose-fermenting fungi for enhanced biofuel production.</title>
        <authorList>
            <person name="Wohlbach D.J."/>
            <person name="Kuo A."/>
            <person name="Sato T.K."/>
            <person name="Potts K.M."/>
            <person name="Salamov A.A."/>
            <person name="LaButti K.M."/>
            <person name="Sun H."/>
            <person name="Clum A."/>
            <person name="Pangilinan J.L."/>
            <person name="Lindquist E.A."/>
            <person name="Lucas S."/>
            <person name="Lapidus A."/>
            <person name="Jin M."/>
            <person name="Gunawan C."/>
            <person name="Balan V."/>
            <person name="Dale B.E."/>
            <person name="Jeffries T.W."/>
            <person name="Zinkel R."/>
            <person name="Barry K.W."/>
            <person name="Grigoriev I.V."/>
            <person name="Gasch A.P."/>
        </authorList>
    </citation>
    <scope>NUCLEOTIDE SEQUENCE [LARGE SCALE GENOMIC DNA]</scope>
    <source>
        <strain evidence="4">NRRL Y-27907 / 11-Y1</strain>
    </source>
</reference>
<dbReference type="InterPro" id="IPR048610">
    <property type="entry name" value="SCC3_C"/>
</dbReference>
<dbReference type="STRING" id="619300.G3AP64"/>
<dbReference type="Proteomes" id="UP000000709">
    <property type="component" value="Unassembled WGS sequence"/>
</dbReference>
<keyword evidence="4" id="KW-1185">Reference proteome</keyword>
<dbReference type="RefSeq" id="XP_007375911.1">
    <property type="nucleotide sequence ID" value="XM_007375849.1"/>
</dbReference>
<dbReference type="OrthoDB" id="498590at2759"/>
<feature type="domain" description="Cohesin subunit SCC3 C-terminal" evidence="2">
    <location>
        <begin position="44"/>
        <end position="200"/>
    </location>
</feature>
<dbReference type="Pfam" id="PF21767">
    <property type="entry name" value="SCC3_C"/>
    <property type="match status" value="2"/>
</dbReference>
<gene>
    <name evidence="3" type="ORF">SPAPADRAFT_61697</name>
</gene>
<organism evidence="4">
    <name type="scientific">Spathaspora passalidarum (strain NRRL Y-27907 / 11-Y1)</name>
    <dbReference type="NCBI Taxonomy" id="619300"/>
    <lineage>
        <taxon>Eukaryota</taxon>
        <taxon>Fungi</taxon>
        <taxon>Dikarya</taxon>
        <taxon>Ascomycota</taxon>
        <taxon>Saccharomycotina</taxon>
        <taxon>Pichiomycetes</taxon>
        <taxon>Debaryomycetaceae</taxon>
        <taxon>Spathaspora</taxon>
    </lineage>
</organism>
<dbReference type="AlphaFoldDB" id="G3AP64"/>
<accession>G3AP64</accession>
<dbReference type="eggNOG" id="KOG2011">
    <property type="taxonomic scope" value="Eukaryota"/>
</dbReference>
<evidence type="ECO:0000256" key="1">
    <source>
        <dbReference type="SAM" id="MobiDB-lite"/>
    </source>
</evidence>
<dbReference type="InParanoid" id="G3AP64"/>
<protein>
    <recommendedName>
        <fullName evidence="2">Cohesin subunit SCC3 C-terminal domain-containing protein</fullName>
    </recommendedName>
</protein>